<comment type="similarity">
    <text evidence="1 4">Belongs to the UDP-glycosyltransferase family.</text>
</comment>
<dbReference type="EMBL" id="PZQS01000001">
    <property type="protein sequence ID" value="PVD38924.1"/>
    <property type="molecule type" value="Genomic_DNA"/>
</dbReference>
<comment type="catalytic activity">
    <reaction evidence="5">
        <text>glucuronate acceptor + UDP-alpha-D-glucuronate = acceptor beta-D-glucuronoside + UDP + H(+)</text>
        <dbReference type="Rhea" id="RHEA:21032"/>
        <dbReference type="ChEBI" id="CHEBI:15378"/>
        <dbReference type="ChEBI" id="CHEBI:58052"/>
        <dbReference type="ChEBI" id="CHEBI:58223"/>
        <dbReference type="ChEBI" id="CHEBI:132367"/>
        <dbReference type="ChEBI" id="CHEBI:132368"/>
        <dbReference type="EC" id="2.4.1.17"/>
    </reaction>
</comment>
<keyword evidence="5" id="KW-0732">Signal</keyword>
<comment type="caution">
    <text evidence="6">The sequence shown here is derived from an EMBL/GenBank/DDBJ whole genome shotgun (WGS) entry which is preliminary data.</text>
</comment>
<protein>
    <recommendedName>
        <fullName evidence="5">UDP-glucuronosyltransferase</fullName>
        <ecNumber evidence="5">2.4.1.17</ecNumber>
    </recommendedName>
</protein>
<organism evidence="6 7">
    <name type="scientific">Pomacea canaliculata</name>
    <name type="common">Golden apple snail</name>
    <dbReference type="NCBI Taxonomy" id="400727"/>
    <lineage>
        <taxon>Eukaryota</taxon>
        <taxon>Metazoa</taxon>
        <taxon>Spiralia</taxon>
        <taxon>Lophotrochozoa</taxon>
        <taxon>Mollusca</taxon>
        <taxon>Gastropoda</taxon>
        <taxon>Caenogastropoda</taxon>
        <taxon>Architaenioglossa</taxon>
        <taxon>Ampullarioidea</taxon>
        <taxon>Ampullariidae</taxon>
        <taxon>Pomacea</taxon>
    </lineage>
</organism>
<evidence type="ECO:0000313" key="6">
    <source>
        <dbReference type="EMBL" id="PVD38924.1"/>
    </source>
</evidence>
<dbReference type="Pfam" id="PF00201">
    <property type="entry name" value="UDPGT"/>
    <property type="match status" value="1"/>
</dbReference>
<feature type="chain" id="PRO_5015370291" description="UDP-glucuronosyltransferase" evidence="5">
    <location>
        <begin position="19"/>
        <end position="431"/>
    </location>
</feature>
<keyword evidence="7" id="KW-1185">Reference proteome</keyword>
<dbReference type="InterPro" id="IPR002213">
    <property type="entry name" value="UDP_glucos_trans"/>
</dbReference>
<dbReference type="PROSITE" id="PS00375">
    <property type="entry name" value="UDPGT"/>
    <property type="match status" value="1"/>
</dbReference>
<dbReference type="AlphaFoldDB" id="A0A2T7PZS5"/>
<dbReference type="InterPro" id="IPR050271">
    <property type="entry name" value="UDP-glycosyltransferase"/>
</dbReference>
<reference evidence="6 7" key="1">
    <citation type="submission" date="2018-04" db="EMBL/GenBank/DDBJ databases">
        <title>The genome of golden apple snail Pomacea canaliculata provides insight into stress tolerance and invasive adaptation.</title>
        <authorList>
            <person name="Liu C."/>
            <person name="Liu B."/>
            <person name="Ren Y."/>
            <person name="Zhang Y."/>
            <person name="Wang H."/>
            <person name="Li S."/>
            <person name="Jiang F."/>
            <person name="Yin L."/>
            <person name="Zhang G."/>
            <person name="Qian W."/>
            <person name="Fan W."/>
        </authorList>
    </citation>
    <scope>NUCLEOTIDE SEQUENCE [LARGE SCALE GENOMIC DNA]</scope>
    <source>
        <strain evidence="6">SZHN2017</strain>
        <tissue evidence="6">Muscle</tissue>
    </source>
</reference>
<dbReference type="PANTHER" id="PTHR48043">
    <property type="entry name" value="EG:EG0003.4 PROTEIN-RELATED"/>
    <property type="match status" value="1"/>
</dbReference>
<dbReference type="Proteomes" id="UP000245119">
    <property type="component" value="Linkage Group LG1"/>
</dbReference>
<sequence length="431" mass="49427">MITCRLFLWFVVYTVLQSDHIIQGKRVVLMPMPTPSHTKYMTHVAQALAQQGHEVWLTMPDYLVKRSFLDTTNFTIIELTAFPNYEEILMEGLAERYFNYQTEDLLVFCRAGREFCDRILKNKHIFEQIKTLRPDFFVLDNLAFVKMLAIIPYRLGVPFAYLGSSYDVTTQRIPIVPCNIPHVMTGFNHHTTFYQRIVNFVLHLYPSLIDQCVYQDAVSRYAPEMPYLPIDILIARADIWLVETDHILDYPKPTMPNVKLIGGTATGPGKPLPPQFKDFMDEAQEGVVIVTFGSQVLNLPKSITQKILNVLTDLPFKSIFRANVSSPNSQKILTSSWIPQNDLLAHPNTRVFVSHCGKNGQYEALYHAVPVVATPLFADQFYNAERMRVRGFSETVDINTVSTDELRTTIVKWRPTRATSRPSQKPPNYSK</sequence>
<evidence type="ECO:0000313" key="7">
    <source>
        <dbReference type="Proteomes" id="UP000245119"/>
    </source>
</evidence>
<dbReference type="GO" id="GO:0016020">
    <property type="term" value="C:membrane"/>
    <property type="evidence" value="ECO:0007669"/>
    <property type="project" value="UniProtKB-SubCell"/>
</dbReference>
<feature type="signal peptide" evidence="5">
    <location>
        <begin position="1"/>
        <end position="18"/>
    </location>
</feature>
<dbReference type="STRING" id="400727.A0A2T7PZS5"/>
<evidence type="ECO:0000256" key="1">
    <source>
        <dbReference type="ARBA" id="ARBA00009995"/>
    </source>
</evidence>
<comment type="subcellular location">
    <subcellularLocation>
        <location evidence="5">Membrane</location>
        <topology evidence="5">Single-pass membrane protein</topology>
    </subcellularLocation>
</comment>
<dbReference type="SUPFAM" id="SSF53756">
    <property type="entry name" value="UDP-Glycosyltransferase/glycogen phosphorylase"/>
    <property type="match status" value="1"/>
</dbReference>
<dbReference type="OrthoDB" id="5835829at2759"/>
<dbReference type="EC" id="2.4.1.17" evidence="5"/>
<accession>A0A2T7PZS5</accession>
<keyword evidence="2 4" id="KW-0328">Glycosyltransferase</keyword>
<dbReference type="Gene3D" id="3.40.50.2000">
    <property type="entry name" value="Glycogen Phosphorylase B"/>
    <property type="match status" value="2"/>
</dbReference>
<dbReference type="PANTHER" id="PTHR48043:SF145">
    <property type="entry name" value="FI06409P-RELATED"/>
    <property type="match status" value="1"/>
</dbReference>
<evidence type="ECO:0000256" key="2">
    <source>
        <dbReference type="ARBA" id="ARBA00022676"/>
    </source>
</evidence>
<evidence type="ECO:0000256" key="4">
    <source>
        <dbReference type="RuleBase" id="RU003718"/>
    </source>
</evidence>
<evidence type="ECO:0000256" key="5">
    <source>
        <dbReference type="RuleBase" id="RU362059"/>
    </source>
</evidence>
<dbReference type="CDD" id="cd03784">
    <property type="entry name" value="GT1_Gtf-like"/>
    <property type="match status" value="1"/>
</dbReference>
<dbReference type="FunFam" id="3.40.50.2000:FF:000021">
    <property type="entry name" value="UDP-glucuronosyltransferase"/>
    <property type="match status" value="1"/>
</dbReference>
<name>A0A2T7PZS5_POMCA</name>
<dbReference type="GO" id="GO:0015020">
    <property type="term" value="F:glucuronosyltransferase activity"/>
    <property type="evidence" value="ECO:0007669"/>
    <property type="project" value="UniProtKB-EC"/>
</dbReference>
<dbReference type="InterPro" id="IPR035595">
    <property type="entry name" value="UDP_glycos_trans_CS"/>
</dbReference>
<evidence type="ECO:0000256" key="3">
    <source>
        <dbReference type="ARBA" id="ARBA00022679"/>
    </source>
</evidence>
<gene>
    <name evidence="6" type="ORF">C0Q70_01549</name>
</gene>
<proteinExistence type="inferred from homology"/>
<keyword evidence="3 4" id="KW-0808">Transferase</keyword>